<protein>
    <submittedName>
        <fullName evidence="2">Uncharacterized protein</fullName>
    </submittedName>
</protein>
<keyword evidence="3" id="KW-1185">Reference proteome</keyword>
<dbReference type="Proteomes" id="UP001362999">
    <property type="component" value="Unassembled WGS sequence"/>
</dbReference>
<feature type="region of interest" description="Disordered" evidence="1">
    <location>
        <begin position="93"/>
        <end position="125"/>
    </location>
</feature>
<proteinExistence type="predicted"/>
<organism evidence="2 3">
    <name type="scientific">Favolaschia claudopus</name>
    <dbReference type="NCBI Taxonomy" id="2862362"/>
    <lineage>
        <taxon>Eukaryota</taxon>
        <taxon>Fungi</taxon>
        <taxon>Dikarya</taxon>
        <taxon>Basidiomycota</taxon>
        <taxon>Agaricomycotina</taxon>
        <taxon>Agaricomycetes</taxon>
        <taxon>Agaricomycetidae</taxon>
        <taxon>Agaricales</taxon>
        <taxon>Marasmiineae</taxon>
        <taxon>Mycenaceae</taxon>
        <taxon>Favolaschia</taxon>
    </lineage>
</organism>
<evidence type="ECO:0000313" key="2">
    <source>
        <dbReference type="EMBL" id="KAK7032837.1"/>
    </source>
</evidence>
<accession>A0AAW0C0P0</accession>
<sequence>MTGSPLNHDQSWKMENPVRSLVLQNEFLSSQGKFQIGQTSQLALLENISKAISNFRAAETRSSGSVPSTPPENRFLNPKSVSCEEHTVARRHATCPTPSEQDFHYKIPSPTSSRRKHGTPPSRTPQHVCVRATAEDADMLGFQVTVLRLRGRVRMVGRI</sequence>
<name>A0AAW0C0P0_9AGAR</name>
<gene>
    <name evidence="2" type="ORF">R3P38DRAFT_2919159</name>
</gene>
<dbReference type="AlphaFoldDB" id="A0AAW0C0P0"/>
<dbReference type="EMBL" id="JAWWNJ010000023">
    <property type="protein sequence ID" value="KAK7032837.1"/>
    <property type="molecule type" value="Genomic_DNA"/>
</dbReference>
<feature type="region of interest" description="Disordered" evidence="1">
    <location>
        <begin position="58"/>
        <end position="78"/>
    </location>
</feature>
<comment type="caution">
    <text evidence="2">The sequence shown here is derived from an EMBL/GenBank/DDBJ whole genome shotgun (WGS) entry which is preliminary data.</text>
</comment>
<reference evidence="2 3" key="1">
    <citation type="journal article" date="2024" name="J Genomics">
        <title>Draft genome sequencing and assembly of Favolaschia claudopus CIRM-BRFM 2984 isolated from oak limbs.</title>
        <authorList>
            <person name="Navarro D."/>
            <person name="Drula E."/>
            <person name="Chaduli D."/>
            <person name="Cazenave R."/>
            <person name="Ahrendt S."/>
            <person name="Wang J."/>
            <person name="Lipzen A."/>
            <person name="Daum C."/>
            <person name="Barry K."/>
            <person name="Grigoriev I.V."/>
            <person name="Favel A."/>
            <person name="Rosso M.N."/>
            <person name="Martin F."/>
        </authorList>
    </citation>
    <scope>NUCLEOTIDE SEQUENCE [LARGE SCALE GENOMIC DNA]</scope>
    <source>
        <strain evidence="2 3">CIRM-BRFM 2984</strain>
    </source>
</reference>
<evidence type="ECO:0000256" key="1">
    <source>
        <dbReference type="SAM" id="MobiDB-lite"/>
    </source>
</evidence>
<evidence type="ECO:0000313" key="3">
    <source>
        <dbReference type="Proteomes" id="UP001362999"/>
    </source>
</evidence>